<dbReference type="EMBL" id="CM001882">
    <property type="protein sequence ID" value="EOY02838.1"/>
    <property type="molecule type" value="Genomic_DNA"/>
</dbReference>
<dbReference type="AlphaFoldDB" id="A0A061EDX7"/>
<dbReference type="PANTHER" id="PTHR36030">
    <property type="entry name" value="CALMODULIN-BINDING DOMAIN-CONTAINING PROTEIN"/>
    <property type="match status" value="1"/>
</dbReference>
<reference evidence="1 2" key="1">
    <citation type="journal article" date="2013" name="Genome Biol.">
        <title>The genome sequence of the most widely cultivated cacao type and its use to identify candidate genes regulating pod color.</title>
        <authorList>
            <person name="Motamayor J.C."/>
            <person name="Mockaitis K."/>
            <person name="Schmutz J."/>
            <person name="Haiminen N."/>
            <person name="Iii D.L."/>
            <person name="Cornejo O."/>
            <person name="Findley S.D."/>
            <person name="Zheng P."/>
            <person name="Utro F."/>
            <person name="Royaert S."/>
            <person name="Saski C."/>
            <person name="Jenkins J."/>
            <person name="Podicheti R."/>
            <person name="Zhao M."/>
            <person name="Scheffler B.E."/>
            <person name="Stack J.C."/>
            <person name="Feltus F.A."/>
            <person name="Mustiga G.M."/>
            <person name="Amores F."/>
            <person name="Phillips W."/>
            <person name="Marelli J.P."/>
            <person name="May G.D."/>
            <person name="Shapiro H."/>
            <person name="Ma J."/>
            <person name="Bustamante C.D."/>
            <person name="Schnell R.J."/>
            <person name="Main D."/>
            <person name="Gilbert D."/>
            <person name="Parida L."/>
            <person name="Kuhn D.N."/>
        </authorList>
    </citation>
    <scope>NUCLEOTIDE SEQUENCE [LARGE SCALE GENOMIC DNA]</scope>
    <source>
        <strain evidence="2">cv. Matina 1-6</strain>
    </source>
</reference>
<dbReference type="eggNOG" id="ENOG502S4KG">
    <property type="taxonomic scope" value="Eukaryota"/>
</dbReference>
<proteinExistence type="predicted"/>
<dbReference type="FunCoup" id="A0A061EDX7">
    <property type="interactions" value="1"/>
</dbReference>
<dbReference type="PANTHER" id="PTHR36030:SF3">
    <property type="match status" value="1"/>
</dbReference>
<dbReference type="OMA" id="NVHYTSS"/>
<evidence type="ECO:0000313" key="1">
    <source>
        <dbReference type="EMBL" id="EOY02838.1"/>
    </source>
</evidence>
<dbReference type="Proteomes" id="UP000026915">
    <property type="component" value="Chromosome 4"/>
</dbReference>
<evidence type="ECO:0000313" key="2">
    <source>
        <dbReference type="Proteomes" id="UP000026915"/>
    </source>
</evidence>
<name>A0A061EDX7_THECC</name>
<sequence length="123" mass="13965">MESMSNRKRRGFIKGKLAPFYRAAKPAAAAMQYTTKVMPNQTSTTASVSFRVHQDYMVSQPKQVSFILPADKNRENLSQIDNFFGVAGDESVDIKAASYISSVQERFKLERNNSERIKLQETH</sequence>
<protein>
    <submittedName>
        <fullName evidence="1">Uncharacterized protein</fullName>
    </submittedName>
</protein>
<dbReference type="InParanoid" id="A0A061EDX7"/>
<keyword evidence="2" id="KW-1185">Reference proteome</keyword>
<accession>A0A061EDX7</accession>
<dbReference type="Gramene" id="EOY02838">
    <property type="protein sequence ID" value="EOY02838"/>
    <property type="gene ID" value="TCM_017245"/>
</dbReference>
<dbReference type="HOGENOM" id="CLU_2077162_0_0_1"/>
<gene>
    <name evidence="1" type="ORF">TCM_017245</name>
</gene>
<organism evidence="1 2">
    <name type="scientific">Theobroma cacao</name>
    <name type="common">Cacao</name>
    <name type="synonym">Cocoa</name>
    <dbReference type="NCBI Taxonomy" id="3641"/>
    <lineage>
        <taxon>Eukaryota</taxon>
        <taxon>Viridiplantae</taxon>
        <taxon>Streptophyta</taxon>
        <taxon>Embryophyta</taxon>
        <taxon>Tracheophyta</taxon>
        <taxon>Spermatophyta</taxon>
        <taxon>Magnoliopsida</taxon>
        <taxon>eudicotyledons</taxon>
        <taxon>Gunneridae</taxon>
        <taxon>Pentapetalae</taxon>
        <taxon>rosids</taxon>
        <taxon>malvids</taxon>
        <taxon>Malvales</taxon>
        <taxon>Malvaceae</taxon>
        <taxon>Byttnerioideae</taxon>
        <taxon>Theobroma</taxon>
    </lineage>
</organism>